<dbReference type="AlphaFoldDB" id="A0A948T0S3"/>
<keyword evidence="3 9" id="KW-0548">Nucleotidyltransferase</keyword>
<dbReference type="PANTHER" id="PTHR34388:SF1">
    <property type="entry name" value="DNA POLYMERASE III SUBUNIT DELTA"/>
    <property type="match status" value="1"/>
</dbReference>
<evidence type="ECO:0000256" key="5">
    <source>
        <dbReference type="ARBA" id="ARBA00022932"/>
    </source>
</evidence>
<evidence type="ECO:0000256" key="6">
    <source>
        <dbReference type="ARBA" id="ARBA00034754"/>
    </source>
</evidence>
<dbReference type="EC" id="2.7.7.7" evidence="1"/>
<comment type="similarity">
    <text evidence="6">Belongs to the DNA polymerase HolA subunit family.</text>
</comment>
<evidence type="ECO:0000256" key="7">
    <source>
        <dbReference type="ARBA" id="ARBA00049244"/>
    </source>
</evidence>
<evidence type="ECO:0000313" key="9">
    <source>
        <dbReference type="EMBL" id="MBU3805513.1"/>
    </source>
</evidence>
<dbReference type="GO" id="GO:0003887">
    <property type="term" value="F:DNA-directed DNA polymerase activity"/>
    <property type="evidence" value="ECO:0007669"/>
    <property type="project" value="UniProtKB-KW"/>
</dbReference>
<evidence type="ECO:0000256" key="3">
    <source>
        <dbReference type="ARBA" id="ARBA00022695"/>
    </source>
</evidence>
<dbReference type="NCBIfam" id="TIGR01128">
    <property type="entry name" value="holA"/>
    <property type="match status" value="1"/>
</dbReference>
<reference evidence="9" key="2">
    <citation type="submission" date="2021-04" db="EMBL/GenBank/DDBJ databases">
        <authorList>
            <person name="Gilroy R."/>
        </authorList>
    </citation>
    <scope>NUCLEOTIDE SEQUENCE</scope>
    <source>
        <strain evidence="9">B5_2728</strain>
    </source>
</reference>
<keyword evidence="4" id="KW-0235">DNA replication</keyword>
<dbReference type="InterPro" id="IPR048466">
    <property type="entry name" value="DNA_pol3_delta-like_C"/>
</dbReference>
<accession>A0A948T0S3</accession>
<comment type="catalytic activity">
    <reaction evidence="7">
        <text>DNA(n) + a 2'-deoxyribonucleoside 5'-triphosphate = DNA(n+1) + diphosphate</text>
        <dbReference type="Rhea" id="RHEA:22508"/>
        <dbReference type="Rhea" id="RHEA-COMP:17339"/>
        <dbReference type="Rhea" id="RHEA-COMP:17340"/>
        <dbReference type="ChEBI" id="CHEBI:33019"/>
        <dbReference type="ChEBI" id="CHEBI:61560"/>
        <dbReference type="ChEBI" id="CHEBI:173112"/>
        <dbReference type="EC" id="2.7.7.7"/>
    </reaction>
</comment>
<reference evidence="9" key="1">
    <citation type="journal article" date="2021" name="PeerJ">
        <title>Extensive microbial diversity within the chicken gut microbiome revealed by metagenomics and culture.</title>
        <authorList>
            <person name="Gilroy R."/>
            <person name="Ravi A."/>
            <person name="Getino M."/>
            <person name="Pursley I."/>
            <person name="Horton D.L."/>
            <person name="Alikhan N.F."/>
            <person name="Baker D."/>
            <person name="Gharbi K."/>
            <person name="Hall N."/>
            <person name="Watson M."/>
            <person name="Adriaenssens E.M."/>
            <person name="Foster-Nyarko E."/>
            <person name="Jarju S."/>
            <person name="Secka A."/>
            <person name="Antonio M."/>
            <person name="Oren A."/>
            <person name="Chaudhuri R.R."/>
            <person name="La Ragione R."/>
            <person name="Hildebrand F."/>
            <person name="Pallen M.J."/>
        </authorList>
    </citation>
    <scope>NUCLEOTIDE SEQUENCE</scope>
    <source>
        <strain evidence="9">B5_2728</strain>
    </source>
</reference>
<comment type="caution">
    <text evidence="9">The sequence shown here is derived from an EMBL/GenBank/DDBJ whole genome shotgun (WGS) entry which is preliminary data.</text>
</comment>
<dbReference type="EMBL" id="JAHLFP010000007">
    <property type="protein sequence ID" value="MBU3805513.1"/>
    <property type="molecule type" value="Genomic_DNA"/>
</dbReference>
<dbReference type="Gene3D" id="1.10.8.60">
    <property type="match status" value="1"/>
</dbReference>
<organism evidence="9 10">
    <name type="scientific">Candidatus Allofournierella pullistercoris</name>
    <dbReference type="NCBI Taxonomy" id="2838597"/>
    <lineage>
        <taxon>Bacteria</taxon>
        <taxon>Bacillati</taxon>
        <taxon>Bacillota</taxon>
        <taxon>Clostridia</taxon>
        <taxon>Eubacteriales</taxon>
        <taxon>Oscillospiraceae</taxon>
        <taxon>Allofournierella</taxon>
    </lineage>
</organism>
<dbReference type="Gene3D" id="3.40.50.300">
    <property type="entry name" value="P-loop containing nucleotide triphosphate hydrolases"/>
    <property type="match status" value="1"/>
</dbReference>
<evidence type="ECO:0000256" key="2">
    <source>
        <dbReference type="ARBA" id="ARBA00022679"/>
    </source>
</evidence>
<evidence type="ECO:0000256" key="1">
    <source>
        <dbReference type="ARBA" id="ARBA00012417"/>
    </source>
</evidence>
<sequence>MLHSEQRQKQAFQQGASVFYYYGSDGFLPRSAAQKQLSVLEDENGEVTQLDGPAPTVEELVAAAGTISFFGTRRLVYLTEFQPSAYSEKDFAEVCDLIGQLENAIVVAYSIIPQERGRLKLNKQTQRWIALCEQFGYAGEVAMPNPQQLRNMLSQRAASMNTKLTDPTAGILLERCGQDLFLLQNEVDKLAAASGYTEITPGLVAELATQNLEADVFDMVRLITQKNATKACQKLHLLLEMRNEPIAITAALIGSYVDLYRVKAGQVEKHGYAQVHKDFSYKGSDYRLKKSAETASRYTLSQLQRCIAILMELDLGLKGNPTSGAIQLETALCRLAMAGIKA</sequence>
<dbReference type="SUPFAM" id="SSF48019">
    <property type="entry name" value="post-AAA+ oligomerization domain-like"/>
    <property type="match status" value="1"/>
</dbReference>
<protein>
    <recommendedName>
        <fullName evidence="1">DNA-directed DNA polymerase</fullName>
        <ecNumber evidence="1">2.7.7.7</ecNumber>
    </recommendedName>
</protein>
<gene>
    <name evidence="9" type="primary">holA</name>
    <name evidence="9" type="ORF">H9882_01215</name>
</gene>
<dbReference type="InterPro" id="IPR008921">
    <property type="entry name" value="DNA_pol3_clamp-load_cplx_C"/>
</dbReference>
<dbReference type="GO" id="GO:0006261">
    <property type="term" value="P:DNA-templated DNA replication"/>
    <property type="evidence" value="ECO:0007669"/>
    <property type="project" value="TreeGrafter"/>
</dbReference>
<evidence type="ECO:0000256" key="4">
    <source>
        <dbReference type="ARBA" id="ARBA00022705"/>
    </source>
</evidence>
<proteinExistence type="inferred from homology"/>
<dbReference type="InterPro" id="IPR027417">
    <property type="entry name" value="P-loop_NTPase"/>
</dbReference>
<dbReference type="InterPro" id="IPR005790">
    <property type="entry name" value="DNA_polIII_delta"/>
</dbReference>
<dbReference type="Gene3D" id="1.20.272.10">
    <property type="match status" value="1"/>
</dbReference>
<dbReference type="SUPFAM" id="SSF52540">
    <property type="entry name" value="P-loop containing nucleoside triphosphate hydrolases"/>
    <property type="match status" value="1"/>
</dbReference>
<dbReference type="PANTHER" id="PTHR34388">
    <property type="entry name" value="DNA POLYMERASE III SUBUNIT DELTA"/>
    <property type="match status" value="1"/>
</dbReference>
<dbReference type="Pfam" id="PF21694">
    <property type="entry name" value="DNA_pol3_delta_C"/>
    <property type="match status" value="1"/>
</dbReference>
<keyword evidence="5" id="KW-0239">DNA-directed DNA polymerase</keyword>
<dbReference type="GO" id="GO:0009360">
    <property type="term" value="C:DNA polymerase III complex"/>
    <property type="evidence" value="ECO:0007669"/>
    <property type="project" value="TreeGrafter"/>
</dbReference>
<dbReference type="GO" id="GO:0003677">
    <property type="term" value="F:DNA binding"/>
    <property type="evidence" value="ECO:0007669"/>
    <property type="project" value="InterPro"/>
</dbReference>
<evidence type="ECO:0000313" key="10">
    <source>
        <dbReference type="Proteomes" id="UP000713596"/>
    </source>
</evidence>
<feature type="domain" description="DNA polymerase III delta subunit-like C-terminal" evidence="8">
    <location>
        <begin position="213"/>
        <end position="334"/>
    </location>
</feature>
<name>A0A948T0S3_9FIRM</name>
<keyword evidence="2 9" id="KW-0808">Transferase</keyword>
<evidence type="ECO:0000259" key="8">
    <source>
        <dbReference type="Pfam" id="PF21694"/>
    </source>
</evidence>
<dbReference type="Proteomes" id="UP000713596">
    <property type="component" value="Unassembled WGS sequence"/>
</dbReference>